<dbReference type="Pfam" id="PF01764">
    <property type="entry name" value="Lipase_3"/>
    <property type="match status" value="1"/>
</dbReference>
<dbReference type="PANTHER" id="PTHR45856">
    <property type="entry name" value="ALPHA/BETA-HYDROLASES SUPERFAMILY PROTEIN"/>
    <property type="match status" value="1"/>
</dbReference>
<dbReference type="SUPFAM" id="SSF53474">
    <property type="entry name" value="alpha/beta-Hydrolases"/>
    <property type="match status" value="1"/>
</dbReference>
<comment type="catalytic activity">
    <reaction evidence="3">
        <text>a diacylglycerol + H2O = a monoacylglycerol + a fatty acid + H(+)</text>
        <dbReference type="Rhea" id="RHEA:32731"/>
        <dbReference type="ChEBI" id="CHEBI:15377"/>
        <dbReference type="ChEBI" id="CHEBI:15378"/>
        <dbReference type="ChEBI" id="CHEBI:17408"/>
        <dbReference type="ChEBI" id="CHEBI:18035"/>
        <dbReference type="ChEBI" id="CHEBI:28868"/>
    </reaction>
</comment>
<dbReference type="InterPro" id="IPR029058">
    <property type="entry name" value="AB_hydrolase_fold"/>
</dbReference>
<dbReference type="InterPro" id="IPR051218">
    <property type="entry name" value="Sec_MonoDiacylglyc_Lipase"/>
</dbReference>
<comment type="similarity">
    <text evidence="2">Belongs to the AB hydrolase superfamily. Lipase family. Class 3 subfamily.</text>
</comment>
<comment type="catalytic activity">
    <reaction evidence="4">
        <text>a monoacylglycerol + H2O = glycerol + a fatty acid + H(+)</text>
        <dbReference type="Rhea" id="RHEA:15245"/>
        <dbReference type="ChEBI" id="CHEBI:15377"/>
        <dbReference type="ChEBI" id="CHEBI:15378"/>
        <dbReference type="ChEBI" id="CHEBI:17408"/>
        <dbReference type="ChEBI" id="CHEBI:17754"/>
        <dbReference type="ChEBI" id="CHEBI:28868"/>
    </reaction>
</comment>
<evidence type="ECO:0000256" key="5">
    <source>
        <dbReference type="SAM" id="SignalP"/>
    </source>
</evidence>
<dbReference type="Proteomes" id="UP000053477">
    <property type="component" value="Unassembled WGS sequence"/>
</dbReference>
<evidence type="ECO:0000313" key="7">
    <source>
        <dbReference type="EMBL" id="KLO05759.1"/>
    </source>
</evidence>
<evidence type="ECO:0000256" key="3">
    <source>
        <dbReference type="ARBA" id="ARBA00047591"/>
    </source>
</evidence>
<feature type="signal peptide" evidence="5">
    <location>
        <begin position="1"/>
        <end position="19"/>
    </location>
</feature>
<keyword evidence="5" id="KW-0732">Signal</keyword>
<dbReference type="InterPro" id="IPR002921">
    <property type="entry name" value="Fungal_lipase-type"/>
</dbReference>
<dbReference type="GO" id="GO:0006629">
    <property type="term" value="P:lipid metabolic process"/>
    <property type="evidence" value="ECO:0007669"/>
    <property type="project" value="InterPro"/>
</dbReference>
<keyword evidence="7" id="KW-0378">Hydrolase</keyword>
<evidence type="ECO:0000313" key="8">
    <source>
        <dbReference type="Proteomes" id="UP000053477"/>
    </source>
</evidence>
<reference evidence="7 8" key="1">
    <citation type="submission" date="2015-04" db="EMBL/GenBank/DDBJ databases">
        <title>Complete genome sequence of Schizopora paradoxa KUC8140, a cosmopolitan wood degrader in East Asia.</title>
        <authorList>
            <consortium name="DOE Joint Genome Institute"/>
            <person name="Min B."/>
            <person name="Park H."/>
            <person name="Jang Y."/>
            <person name="Kim J.-J."/>
            <person name="Kim K.H."/>
            <person name="Pangilinan J."/>
            <person name="Lipzen A."/>
            <person name="Riley R."/>
            <person name="Grigoriev I.V."/>
            <person name="Spatafora J.W."/>
            <person name="Choi I.-G."/>
        </authorList>
    </citation>
    <scope>NUCLEOTIDE SEQUENCE [LARGE SCALE GENOMIC DNA]</scope>
    <source>
        <strain evidence="7 8">KUC8140</strain>
    </source>
</reference>
<evidence type="ECO:0000256" key="2">
    <source>
        <dbReference type="ARBA" id="ARBA00043996"/>
    </source>
</evidence>
<keyword evidence="8" id="KW-1185">Reference proteome</keyword>
<sequence length="323" mass="35567">MARLLYTLVFSTLVYLAAAIPNATIPDIHIPTRLPSSGLKKRDSTVGTDGADFLTWTPPYTYYAAAAYCKPETIINWTCGANCEANWYFQPSVTGGDGVDIPYWFVGYDPALNNVMVGHQGTDPETMMSYLEDTEMTTLNSTLFPPDKFSSSVKVHKKLAADHARTIVPIYIAVVNEIVKHMDSHPSVTLLGHSKGAALALLDAVFMVSHLPDWVFLQTILYGIPRIGNQAFADYVEVNLNWVSNNGYWRINNKKDPIPVNPSMSLGYVNPGLEEHIMENNEWEWCLGPDNPSPYCSVGAVKTNSDGVLSDSYGPYDGVTIGC</sequence>
<organism evidence="7 8">
    <name type="scientific">Schizopora paradoxa</name>
    <dbReference type="NCBI Taxonomy" id="27342"/>
    <lineage>
        <taxon>Eukaryota</taxon>
        <taxon>Fungi</taxon>
        <taxon>Dikarya</taxon>
        <taxon>Basidiomycota</taxon>
        <taxon>Agaricomycotina</taxon>
        <taxon>Agaricomycetes</taxon>
        <taxon>Hymenochaetales</taxon>
        <taxon>Schizoporaceae</taxon>
        <taxon>Schizopora</taxon>
    </lineage>
</organism>
<keyword evidence="1" id="KW-1015">Disulfide bond</keyword>
<dbReference type="GO" id="GO:0016787">
    <property type="term" value="F:hydrolase activity"/>
    <property type="evidence" value="ECO:0007669"/>
    <property type="project" value="UniProtKB-KW"/>
</dbReference>
<feature type="domain" description="Fungal lipase-type" evidence="6">
    <location>
        <begin position="129"/>
        <end position="263"/>
    </location>
</feature>
<gene>
    <name evidence="7" type="ORF">SCHPADRAFT_838931</name>
</gene>
<dbReference type="OrthoDB" id="426718at2759"/>
<dbReference type="EMBL" id="KQ086269">
    <property type="protein sequence ID" value="KLO05759.1"/>
    <property type="molecule type" value="Genomic_DNA"/>
</dbReference>
<accession>A0A0H2R1V4</accession>
<dbReference type="Gene3D" id="3.40.50.1820">
    <property type="entry name" value="alpha/beta hydrolase"/>
    <property type="match status" value="1"/>
</dbReference>
<evidence type="ECO:0000256" key="1">
    <source>
        <dbReference type="ARBA" id="ARBA00023157"/>
    </source>
</evidence>
<evidence type="ECO:0000259" key="6">
    <source>
        <dbReference type="Pfam" id="PF01764"/>
    </source>
</evidence>
<evidence type="ECO:0000256" key="4">
    <source>
        <dbReference type="ARBA" id="ARBA00048461"/>
    </source>
</evidence>
<name>A0A0H2R1V4_9AGAM</name>
<dbReference type="PANTHER" id="PTHR45856:SF11">
    <property type="entry name" value="FUNGAL LIPASE-LIKE DOMAIN-CONTAINING PROTEIN"/>
    <property type="match status" value="1"/>
</dbReference>
<dbReference type="InParanoid" id="A0A0H2R1V4"/>
<protein>
    <submittedName>
        <fullName evidence="7">Alpha/beta-hydrolase</fullName>
    </submittedName>
</protein>
<feature type="chain" id="PRO_5005201228" evidence="5">
    <location>
        <begin position="20"/>
        <end position="323"/>
    </location>
</feature>
<dbReference type="AlphaFoldDB" id="A0A0H2R1V4"/>
<proteinExistence type="inferred from homology"/>